<accession>A0A518BC18</accession>
<gene>
    <name evidence="2" type="ORF">Pan216_54200</name>
</gene>
<dbReference type="EMBL" id="CP036279">
    <property type="protein sequence ID" value="QDU64530.1"/>
    <property type="molecule type" value="Genomic_DNA"/>
</dbReference>
<name>A0A518BC18_9BACT</name>
<evidence type="ECO:0000256" key="1">
    <source>
        <dbReference type="SAM" id="MobiDB-lite"/>
    </source>
</evidence>
<evidence type="ECO:0000313" key="2">
    <source>
        <dbReference type="EMBL" id="QDU64530.1"/>
    </source>
</evidence>
<dbReference type="Proteomes" id="UP000317093">
    <property type="component" value="Chromosome"/>
</dbReference>
<dbReference type="KEGG" id="knv:Pan216_54200"/>
<feature type="region of interest" description="Disordered" evidence="1">
    <location>
        <begin position="153"/>
        <end position="177"/>
    </location>
</feature>
<organism evidence="2 3">
    <name type="scientific">Kolteria novifilia</name>
    <dbReference type="NCBI Taxonomy" id="2527975"/>
    <lineage>
        <taxon>Bacteria</taxon>
        <taxon>Pseudomonadati</taxon>
        <taxon>Planctomycetota</taxon>
        <taxon>Planctomycetia</taxon>
        <taxon>Kolteriales</taxon>
        <taxon>Kolteriaceae</taxon>
        <taxon>Kolteria</taxon>
    </lineage>
</organism>
<keyword evidence="3" id="KW-1185">Reference proteome</keyword>
<reference evidence="2 3" key="1">
    <citation type="submission" date="2019-02" db="EMBL/GenBank/DDBJ databases">
        <title>Deep-cultivation of Planctomycetes and their phenomic and genomic characterization uncovers novel biology.</title>
        <authorList>
            <person name="Wiegand S."/>
            <person name="Jogler M."/>
            <person name="Boedeker C."/>
            <person name="Pinto D."/>
            <person name="Vollmers J."/>
            <person name="Rivas-Marin E."/>
            <person name="Kohn T."/>
            <person name="Peeters S.H."/>
            <person name="Heuer A."/>
            <person name="Rast P."/>
            <person name="Oberbeckmann S."/>
            <person name="Bunk B."/>
            <person name="Jeske O."/>
            <person name="Meyerdierks A."/>
            <person name="Storesund J.E."/>
            <person name="Kallscheuer N."/>
            <person name="Luecker S."/>
            <person name="Lage O.M."/>
            <person name="Pohl T."/>
            <person name="Merkel B.J."/>
            <person name="Hornburger P."/>
            <person name="Mueller R.-W."/>
            <person name="Bruemmer F."/>
            <person name="Labrenz M."/>
            <person name="Spormann A.M."/>
            <person name="Op den Camp H."/>
            <person name="Overmann J."/>
            <person name="Amann R."/>
            <person name="Jetten M.S.M."/>
            <person name="Mascher T."/>
            <person name="Medema M.H."/>
            <person name="Devos D.P."/>
            <person name="Kaster A.-K."/>
            <person name="Ovreas L."/>
            <person name="Rohde M."/>
            <person name="Galperin M.Y."/>
            <person name="Jogler C."/>
        </authorList>
    </citation>
    <scope>NUCLEOTIDE SEQUENCE [LARGE SCALE GENOMIC DNA]</scope>
    <source>
        <strain evidence="2 3">Pan216</strain>
    </source>
</reference>
<evidence type="ECO:0000313" key="3">
    <source>
        <dbReference type="Proteomes" id="UP000317093"/>
    </source>
</evidence>
<protein>
    <submittedName>
        <fullName evidence="2">Uncharacterized protein</fullName>
    </submittedName>
</protein>
<proteinExistence type="predicted"/>
<dbReference type="AlphaFoldDB" id="A0A518BC18"/>
<sequence length="233" mass="26572">MADEESCKSDLKQSFIDIAKDSVEDSTLRSWLLNYTENHFDRIFWDVRQIEELRPKSVLNIGGAPFIFEHLCNVLLPSSRCLSIDLDPSRFSTFVDRLGIDVIAANFEASAPPPRRSRVRRRRVQPDVRTLPNQSLRHAVLIEGIHVPFQFADDHHPERSRGGQPDENPLLSPNGAFPHHGMEKALRYWPHGTRSRIQSPRTRRVLPVRGTPRAPVRLSSPHEPTTKPEGIDS</sequence>
<feature type="compositionally biased region" description="Basic and acidic residues" evidence="1">
    <location>
        <begin position="224"/>
        <end position="233"/>
    </location>
</feature>
<feature type="region of interest" description="Disordered" evidence="1">
    <location>
        <begin position="190"/>
        <end position="233"/>
    </location>
</feature>